<proteinExistence type="predicted"/>
<dbReference type="EMBL" id="LQOB01000018">
    <property type="protein sequence ID" value="KXT88157.1"/>
    <property type="molecule type" value="Genomic_DNA"/>
</dbReference>
<dbReference type="PATRIC" id="fig|1303.79.peg.272"/>
<dbReference type="AlphaFoldDB" id="A0A139PFY7"/>
<organism evidence="1 2">
    <name type="scientific">Streptococcus oralis</name>
    <dbReference type="NCBI Taxonomy" id="1303"/>
    <lineage>
        <taxon>Bacteria</taxon>
        <taxon>Bacillati</taxon>
        <taxon>Bacillota</taxon>
        <taxon>Bacilli</taxon>
        <taxon>Lactobacillales</taxon>
        <taxon>Streptococcaceae</taxon>
        <taxon>Streptococcus</taxon>
    </lineage>
</organism>
<evidence type="ECO:0000313" key="1">
    <source>
        <dbReference type="EMBL" id="KXT88157.1"/>
    </source>
</evidence>
<comment type="caution">
    <text evidence="1">The sequence shown here is derived from an EMBL/GenBank/DDBJ whole genome shotgun (WGS) entry which is preliminary data.</text>
</comment>
<reference evidence="1 2" key="1">
    <citation type="submission" date="2016-01" db="EMBL/GenBank/DDBJ databases">
        <title>Highly variable Streptococcus oralis are common among viridans streptococci isolated from primates.</title>
        <authorList>
            <person name="Denapaite D."/>
            <person name="Rieger M."/>
            <person name="Koendgen S."/>
            <person name="Brueckner R."/>
            <person name="Ochigava I."/>
            <person name="Kappeler P."/>
            <person name="Maetz-Rensing K."/>
            <person name="Leendertz F."/>
            <person name="Hakenbeck R."/>
        </authorList>
    </citation>
    <scope>NUCLEOTIDE SEQUENCE [LARGE SCALE GENOMIC DNA]</scope>
    <source>
        <strain evidence="1 2">DD16</strain>
    </source>
</reference>
<sequence>MMTIRIAIMKEFDRRSLPHRVRKNYWRILQKDSRKWSDKPFFSRTFRQTLTPREVVEKTLAFSDELRY</sequence>
<evidence type="ECO:0000313" key="2">
    <source>
        <dbReference type="Proteomes" id="UP000072653"/>
    </source>
</evidence>
<protein>
    <submittedName>
        <fullName evidence="1">Mobile element protein</fullName>
    </submittedName>
</protein>
<gene>
    <name evidence="1" type="ORF">SORDD16_00248</name>
</gene>
<dbReference type="Proteomes" id="UP000072653">
    <property type="component" value="Unassembled WGS sequence"/>
</dbReference>
<accession>A0A139PFY7</accession>
<name>A0A139PFY7_STROR</name>